<evidence type="ECO:0000256" key="9">
    <source>
        <dbReference type="SAM" id="SignalP"/>
    </source>
</evidence>
<dbReference type="PRINTS" id="PR00155">
    <property type="entry name" value="AMICYANIN"/>
</dbReference>
<evidence type="ECO:0000259" key="10">
    <source>
        <dbReference type="Pfam" id="PF00127"/>
    </source>
</evidence>
<feature type="domain" description="Blue (type 1) copper" evidence="10">
    <location>
        <begin position="97"/>
        <end position="175"/>
    </location>
</feature>
<evidence type="ECO:0000256" key="6">
    <source>
        <dbReference type="ARBA" id="ARBA00022982"/>
    </source>
</evidence>
<dbReference type="Proteomes" id="UP001592530">
    <property type="component" value="Unassembled WGS sequence"/>
</dbReference>
<evidence type="ECO:0000313" key="12">
    <source>
        <dbReference type="Proteomes" id="UP001592530"/>
    </source>
</evidence>
<dbReference type="InterPro" id="IPR008972">
    <property type="entry name" value="Cupredoxin"/>
</dbReference>
<evidence type="ECO:0000256" key="7">
    <source>
        <dbReference type="ARBA" id="ARBA00023008"/>
    </source>
</evidence>
<proteinExistence type="predicted"/>
<keyword evidence="3" id="KW-0813">Transport</keyword>
<dbReference type="InterPro" id="IPR052721">
    <property type="entry name" value="ET_Amicyanin"/>
</dbReference>
<evidence type="ECO:0000256" key="4">
    <source>
        <dbReference type="ARBA" id="ARBA00022723"/>
    </source>
</evidence>
<organism evidence="11 12">
    <name type="scientific">Streptacidiphilus alkalitolerans</name>
    <dbReference type="NCBI Taxonomy" id="3342712"/>
    <lineage>
        <taxon>Bacteria</taxon>
        <taxon>Bacillati</taxon>
        <taxon>Actinomycetota</taxon>
        <taxon>Actinomycetes</taxon>
        <taxon>Kitasatosporales</taxon>
        <taxon>Streptomycetaceae</taxon>
        <taxon>Streptacidiphilus</taxon>
    </lineage>
</organism>
<dbReference type="InterPro" id="IPR002386">
    <property type="entry name" value="Amicyanin/Pseudoazurin"/>
</dbReference>
<dbReference type="CDD" id="cd13921">
    <property type="entry name" value="Amicyanin"/>
    <property type="match status" value="1"/>
</dbReference>
<evidence type="ECO:0000256" key="8">
    <source>
        <dbReference type="SAM" id="MobiDB-lite"/>
    </source>
</evidence>
<keyword evidence="7" id="KW-0186">Copper</keyword>
<dbReference type="Gene3D" id="2.60.40.420">
    <property type="entry name" value="Cupredoxins - blue copper proteins"/>
    <property type="match status" value="1"/>
</dbReference>
<dbReference type="Pfam" id="PF00127">
    <property type="entry name" value="Copper-bind"/>
    <property type="match status" value="1"/>
</dbReference>
<dbReference type="SUPFAM" id="SSF49503">
    <property type="entry name" value="Cupredoxins"/>
    <property type="match status" value="1"/>
</dbReference>
<dbReference type="PROSITE" id="PS51257">
    <property type="entry name" value="PROKAR_LIPOPROTEIN"/>
    <property type="match status" value="1"/>
</dbReference>
<feature type="compositionally biased region" description="Polar residues" evidence="8">
    <location>
        <begin position="53"/>
        <end position="62"/>
    </location>
</feature>
<evidence type="ECO:0000256" key="3">
    <source>
        <dbReference type="ARBA" id="ARBA00022448"/>
    </source>
</evidence>
<dbReference type="RefSeq" id="WP_380552689.1">
    <property type="nucleotide sequence ID" value="NZ_JBHEZY010000004.1"/>
</dbReference>
<feature type="chain" id="PRO_5045926532" evidence="9">
    <location>
        <begin position="31"/>
        <end position="177"/>
    </location>
</feature>
<accession>A0ABV6X0D4</accession>
<keyword evidence="9" id="KW-0732">Signal</keyword>
<dbReference type="InterPro" id="IPR035668">
    <property type="entry name" value="Amicyanin"/>
</dbReference>
<comment type="cofactor">
    <cofactor evidence="1">
        <name>Cu cation</name>
        <dbReference type="ChEBI" id="CHEBI:23378"/>
    </cofactor>
</comment>
<evidence type="ECO:0000256" key="5">
    <source>
        <dbReference type="ARBA" id="ARBA00022764"/>
    </source>
</evidence>
<sequence>MNLRAHQRRPHLLRLASLGLAALSTSVLLAACGSPSHPAAASTALSPGAGQSLAGTPGSTATGPLATGSAMPGMSMGASAPGGSAAAAAVPVNSDTVAIKGFAFAPAALVVKAGTTVTWTNQDGDAHTVTSQGSGGPLNSPALATGQSYSYRFTTPGTYAYLCTIHPFMTATVTVTK</sequence>
<evidence type="ECO:0000256" key="1">
    <source>
        <dbReference type="ARBA" id="ARBA00001935"/>
    </source>
</evidence>
<keyword evidence="4" id="KW-0479">Metal-binding</keyword>
<protein>
    <submittedName>
        <fullName evidence="11">Plastocyanin/azurin family copper-binding protein</fullName>
    </submittedName>
</protein>
<dbReference type="PANTHER" id="PTHR36507:SF1">
    <property type="entry name" value="BLL1555 PROTEIN"/>
    <property type="match status" value="1"/>
</dbReference>
<reference evidence="11 12" key="1">
    <citation type="submission" date="2024-09" db="EMBL/GenBank/DDBJ databases">
        <authorList>
            <person name="Lee S.D."/>
        </authorList>
    </citation>
    <scope>NUCLEOTIDE SEQUENCE [LARGE SCALE GENOMIC DNA]</scope>
    <source>
        <strain evidence="11 12">N1-3</strain>
    </source>
</reference>
<comment type="caution">
    <text evidence="11">The sequence shown here is derived from an EMBL/GenBank/DDBJ whole genome shotgun (WGS) entry which is preliminary data.</text>
</comment>
<gene>
    <name evidence="11" type="ORF">ACEZDB_13870</name>
</gene>
<feature type="signal peptide" evidence="9">
    <location>
        <begin position="1"/>
        <end position="30"/>
    </location>
</feature>
<keyword evidence="5" id="KW-0574">Periplasm</keyword>
<comment type="subcellular location">
    <subcellularLocation>
        <location evidence="2">Periplasm</location>
    </subcellularLocation>
</comment>
<dbReference type="InterPro" id="IPR000923">
    <property type="entry name" value="BlueCu_1"/>
</dbReference>
<keyword evidence="6" id="KW-0249">Electron transport</keyword>
<dbReference type="PANTHER" id="PTHR36507">
    <property type="entry name" value="BLL1555 PROTEIN"/>
    <property type="match status" value="1"/>
</dbReference>
<evidence type="ECO:0000256" key="2">
    <source>
        <dbReference type="ARBA" id="ARBA00004418"/>
    </source>
</evidence>
<feature type="region of interest" description="Disordered" evidence="8">
    <location>
        <begin position="39"/>
        <end position="68"/>
    </location>
</feature>
<evidence type="ECO:0000313" key="11">
    <source>
        <dbReference type="EMBL" id="MFC1431734.1"/>
    </source>
</evidence>
<name>A0ABV6X0D4_9ACTN</name>
<dbReference type="EMBL" id="JBHEZY010000004">
    <property type="protein sequence ID" value="MFC1431734.1"/>
    <property type="molecule type" value="Genomic_DNA"/>
</dbReference>